<dbReference type="Gene3D" id="3.40.50.880">
    <property type="match status" value="1"/>
</dbReference>
<accession>A0A239FTE8</accession>
<name>A0A239FTE8_9ACTN</name>
<dbReference type="AlphaFoldDB" id="A0A239FTE8"/>
<dbReference type="InterPro" id="IPR029062">
    <property type="entry name" value="Class_I_gatase-like"/>
</dbReference>
<feature type="domain" description="Glutamine amidotransferase" evidence="1">
    <location>
        <begin position="20"/>
        <end position="187"/>
    </location>
</feature>
<gene>
    <name evidence="2" type="ORF">SAMN06893096_105221</name>
</gene>
<dbReference type="SUPFAM" id="SSF52317">
    <property type="entry name" value="Class I glutamine amidotransferase-like"/>
    <property type="match status" value="1"/>
</dbReference>
<organism evidence="2 3">
    <name type="scientific">Geodermatophilus pulveris</name>
    <dbReference type="NCBI Taxonomy" id="1564159"/>
    <lineage>
        <taxon>Bacteria</taxon>
        <taxon>Bacillati</taxon>
        <taxon>Actinomycetota</taxon>
        <taxon>Actinomycetes</taxon>
        <taxon>Geodermatophilales</taxon>
        <taxon>Geodermatophilaceae</taxon>
        <taxon>Geodermatophilus</taxon>
    </lineage>
</organism>
<dbReference type="Pfam" id="PF00117">
    <property type="entry name" value="GATase"/>
    <property type="match status" value="1"/>
</dbReference>
<dbReference type="PANTHER" id="PTHR42695:SF5">
    <property type="entry name" value="GLUTAMINE AMIDOTRANSFERASE YLR126C-RELATED"/>
    <property type="match status" value="1"/>
</dbReference>
<dbReference type="PROSITE" id="PS51273">
    <property type="entry name" value="GATASE_TYPE_1"/>
    <property type="match status" value="1"/>
</dbReference>
<dbReference type="InterPro" id="IPR044992">
    <property type="entry name" value="ChyE-like"/>
</dbReference>
<evidence type="ECO:0000313" key="3">
    <source>
        <dbReference type="Proteomes" id="UP000198373"/>
    </source>
</evidence>
<dbReference type="GO" id="GO:0016740">
    <property type="term" value="F:transferase activity"/>
    <property type="evidence" value="ECO:0007669"/>
    <property type="project" value="UniProtKB-KW"/>
</dbReference>
<dbReference type="Proteomes" id="UP000198373">
    <property type="component" value="Unassembled WGS sequence"/>
</dbReference>
<reference evidence="3" key="1">
    <citation type="submission" date="2017-06" db="EMBL/GenBank/DDBJ databases">
        <authorList>
            <person name="Varghese N."/>
            <person name="Submissions S."/>
        </authorList>
    </citation>
    <scope>NUCLEOTIDE SEQUENCE [LARGE SCALE GENOMIC DNA]</scope>
    <source>
        <strain evidence="3">DSM 46839</strain>
    </source>
</reference>
<keyword evidence="3" id="KW-1185">Reference proteome</keyword>
<dbReference type="InterPro" id="IPR017926">
    <property type="entry name" value="GATASE"/>
</dbReference>
<evidence type="ECO:0000313" key="2">
    <source>
        <dbReference type="EMBL" id="SNS59432.1"/>
    </source>
</evidence>
<dbReference type="GO" id="GO:0005829">
    <property type="term" value="C:cytosol"/>
    <property type="evidence" value="ECO:0007669"/>
    <property type="project" value="TreeGrafter"/>
</dbReference>
<protein>
    <submittedName>
        <fullName evidence="2">GMP synthase - Glutamine amidotransferase</fullName>
    </submittedName>
</protein>
<sequence length="248" mass="25416">MDTVVWQGSGSAWPLTSWDDALVRRLTALGRQPSVVPWGDPGAAHAGRSGVLHVFTGGLEPVSSGSPEMAARLDAVRAAVRTAERDGCSVVGVCLGAQMIAAVVAGLVPRPVAGGGEAGLTVVTGRAPDVPDLTVATAHVAEVPEAFLSRPAVRHLWGNPVTTVQGFAVGARVVGVQFHPEFSAREARWASRSFRRELGAPPSWAAARAVDPDAALRVVLAQAGVHTSAPEQLVPIGAACGEGALEAV</sequence>
<dbReference type="RefSeq" id="WP_179224465.1">
    <property type="nucleotide sequence ID" value="NZ_FZOO01000005.1"/>
</dbReference>
<dbReference type="PANTHER" id="PTHR42695">
    <property type="entry name" value="GLUTAMINE AMIDOTRANSFERASE YLR126C-RELATED"/>
    <property type="match status" value="1"/>
</dbReference>
<evidence type="ECO:0000259" key="1">
    <source>
        <dbReference type="Pfam" id="PF00117"/>
    </source>
</evidence>
<proteinExistence type="predicted"/>
<keyword evidence="2" id="KW-0315">Glutamine amidotransferase</keyword>
<dbReference type="EMBL" id="FZOO01000005">
    <property type="protein sequence ID" value="SNS59432.1"/>
    <property type="molecule type" value="Genomic_DNA"/>
</dbReference>
<keyword evidence="2" id="KW-0808">Transferase</keyword>